<dbReference type="HOGENOM" id="CLU_3057126_0_0_2"/>
<dbReference type="eggNOG" id="arCOG10839">
    <property type="taxonomic scope" value="Archaea"/>
</dbReference>
<proteinExistence type="predicted"/>
<gene>
    <name evidence="1" type="ordered locus">Metbo_0052</name>
</gene>
<dbReference type="Proteomes" id="UP000007490">
    <property type="component" value="Chromosome"/>
</dbReference>
<dbReference type="AlphaFoldDB" id="F0T6S2"/>
<dbReference type="OrthoDB" id="70365at2157"/>
<dbReference type="GeneID" id="55575254"/>
<sequence length="53" mass="6441">MYSNKISRTDVLNKMGHVFERYRFLTRSKSFKQEQIQTIDYHLTEIMKVLNDS</sequence>
<reference evidence="2" key="1">
    <citation type="submission" date="2011-02" db="EMBL/GenBank/DDBJ databases">
        <title>Complete sequence of Methanobacterium sp. AL-21.</title>
        <authorList>
            <consortium name="US DOE Joint Genome Institute"/>
            <person name="Lucas S."/>
            <person name="Copeland A."/>
            <person name="Lapidus A."/>
            <person name="Cheng J.-F."/>
            <person name="Goodwin L."/>
            <person name="Pitluck S."/>
            <person name="Chertkov O."/>
            <person name="Detter J.C."/>
            <person name="Han C."/>
            <person name="Tapia R."/>
            <person name="Land M."/>
            <person name="Hauser L."/>
            <person name="Kyrpides N."/>
            <person name="Ivanova N."/>
            <person name="Mikhailova N."/>
            <person name="Pagani I."/>
            <person name="Cadillo-Quiroz H."/>
            <person name="Imachi H."/>
            <person name="Zinder S."/>
            <person name="Liu W."/>
            <person name="Woyke T."/>
        </authorList>
    </citation>
    <scope>NUCLEOTIDE SEQUENCE [LARGE SCALE GENOMIC DNA]</scope>
    <source>
        <strain evidence="2">AL-21</strain>
    </source>
</reference>
<dbReference type="STRING" id="877455.Metbo_0052"/>
<evidence type="ECO:0000313" key="2">
    <source>
        <dbReference type="Proteomes" id="UP000007490"/>
    </source>
</evidence>
<evidence type="ECO:0000313" key="1">
    <source>
        <dbReference type="EMBL" id="ADZ08305.1"/>
    </source>
</evidence>
<dbReference type="EMBL" id="CP002551">
    <property type="protein sequence ID" value="ADZ08305.1"/>
    <property type="molecule type" value="Genomic_DNA"/>
</dbReference>
<dbReference type="RefSeq" id="WP_013643656.1">
    <property type="nucleotide sequence ID" value="NC_015216.1"/>
</dbReference>
<dbReference type="KEGG" id="mel:Metbo_0052"/>
<protein>
    <submittedName>
        <fullName evidence="1">Uncharacterized protein</fullName>
    </submittedName>
</protein>
<reference evidence="1 2" key="2">
    <citation type="journal article" date="2014" name="Int. J. Syst. Evol. Microbiol.">
        <title>Methanobacterium paludis sp. nov. and a novel strain of Methanobacterium lacus isolated from northern peatlands.</title>
        <authorList>
            <person name="Cadillo-Quiroz H."/>
            <person name="Brauer S.L."/>
            <person name="Goodson N."/>
            <person name="Yavitt J.B."/>
            <person name="Zinder S.H."/>
        </authorList>
    </citation>
    <scope>NUCLEOTIDE SEQUENCE [LARGE SCALE GENOMIC DNA]</scope>
    <source>
        <strain evidence="1 2">AL-21</strain>
    </source>
</reference>
<organism evidence="1 2">
    <name type="scientific">Methanobacterium lacus (strain AL-21)</name>
    <dbReference type="NCBI Taxonomy" id="877455"/>
    <lineage>
        <taxon>Archaea</taxon>
        <taxon>Methanobacteriati</taxon>
        <taxon>Methanobacteriota</taxon>
        <taxon>Methanomada group</taxon>
        <taxon>Methanobacteria</taxon>
        <taxon>Methanobacteriales</taxon>
        <taxon>Methanobacteriaceae</taxon>
        <taxon>Methanobacterium</taxon>
    </lineage>
</organism>
<keyword evidence="2" id="KW-1185">Reference proteome</keyword>
<name>F0T6S2_METLA</name>
<accession>F0T6S2</accession>